<name>A0A6J0LNG8_RAPSA</name>
<feature type="compositionally biased region" description="Polar residues" evidence="1">
    <location>
        <begin position="221"/>
        <end position="233"/>
    </location>
</feature>
<dbReference type="GeneID" id="108831896"/>
<dbReference type="OrthoDB" id="1089417at2759"/>
<organism evidence="2 3">
    <name type="scientific">Raphanus sativus</name>
    <name type="common">Radish</name>
    <name type="synonym">Raphanus raphanistrum var. sativus</name>
    <dbReference type="NCBI Taxonomy" id="3726"/>
    <lineage>
        <taxon>Eukaryota</taxon>
        <taxon>Viridiplantae</taxon>
        <taxon>Streptophyta</taxon>
        <taxon>Embryophyta</taxon>
        <taxon>Tracheophyta</taxon>
        <taxon>Spermatophyta</taxon>
        <taxon>Magnoliopsida</taxon>
        <taxon>eudicotyledons</taxon>
        <taxon>Gunneridae</taxon>
        <taxon>Pentapetalae</taxon>
        <taxon>rosids</taxon>
        <taxon>malvids</taxon>
        <taxon>Brassicales</taxon>
        <taxon>Brassicaceae</taxon>
        <taxon>Brassiceae</taxon>
        <taxon>Raphanus</taxon>
    </lineage>
</organism>
<proteinExistence type="predicted"/>
<gene>
    <name evidence="3" type="primary">LOC108831896</name>
</gene>
<feature type="region of interest" description="Disordered" evidence="1">
    <location>
        <begin position="77"/>
        <end position="105"/>
    </location>
</feature>
<feature type="region of interest" description="Disordered" evidence="1">
    <location>
        <begin position="221"/>
        <end position="242"/>
    </location>
</feature>
<feature type="compositionally biased region" description="Basic residues" evidence="1">
    <location>
        <begin position="316"/>
        <end position="328"/>
    </location>
</feature>
<accession>A0A6J0LNG8</accession>
<evidence type="ECO:0000313" key="3">
    <source>
        <dbReference type="RefSeq" id="XP_018460901.1"/>
    </source>
</evidence>
<dbReference type="RefSeq" id="XP_018460901.1">
    <property type="nucleotide sequence ID" value="XM_018605399.1"/>
</dbReference>
<dbReference type="InterPro" id="IPR040256">
    <property type="entry name" value="At4g02000-like"/>
</dbReference>
<feature type="region of interest" description="Disordered" evidence="1">
    <location>
        <begin position="267"/>
        <end position="328"/>
    </location>
</feature>
<feature type="compositionally biased region" description="Basic and acidic residues" evidence="1">
    <location>
        <begin position="292"/>
        <end position="308"/>
    </location>
</feature>
<dbReference type="PANTHER" id="PTHR31286">
    <property type="entry name" value="GLYCINE-RICH CELL WALL STRUCTURAL PROTEIN 1.8-LIKE"/>
    <property type="match status" value="1"/>
</dbReference>
<sequence length="328" mass="35341">MATHKPRLDPIHMGEAKIHVEVELSKAFSKRIAASDKTGFISMVDVEYAWLPTNCSRCGLLGHKEKRCLQDKNEVNKGIEEGSPAPISDVNEVNNGIEEEGSPAPISDVIEVNNGVEEEGSPAPISDQVDAIKASTQVQTTDSSVDDLHTPSASASAIIDKTPTTSSQPIEVSTANTPAPIESSFPSSMDDDLLSLATVSILENMCKSPTIICINDSMESPTLESAQKTSPTDDSIAKETSMVKTNVTRTAEPDFGSNKYALLVNVEEEEDSSDSDKELDPVDLTTPLGKRILRDRPVRPSAKAREMHGQYISRGRGNRGRGSRGRHG</sequence>
<feature type="region of interest" description="Disordered" evidence="1">
    <location>
        <begin position="162"/>
        <end position="186"/>
    </location>
</feature>
<evidence type="ECO:0000313" key="2">
    <source>
        <dbReference type="Proteomes" id="UP000504610"/>
    </source>
</evidence>
<dbReference type="PANTHER" id="PTHR31286:SF133">
    <property type="entry name" value="TA11-LIKE NON-LTR RETROELEMENT PROTEIN-RELATED"/>
    <property type="match status" value="1"/>
</dbReference>
<evidence type="ECO:0000256" key="1">
    <source>
        <dbReference type="SAM" id="MobiDB-lite"/>
    </source>
</evidence>
<keyword evidence="2" id="KW-1185">Reference proteome</keyword>
<dbReference type="Proteomes" id="UP000504610">
    <property type="component" value="Chromosome 6"/>
</dbReference>
<reference evidence="3" key="2">
    <citation type="submission" date="2025-08" db="UniProtKB">
        <authorList>
            <consortium name="RefSeq"/>
        </authorList>
    </citation>
    <scope>IDENTIFICATION</scope>
    <source>
        <tissue evidence="3">Leaf</tissue>
    </source>
</reference>
<dbReference type="AlphaFoldDB" id="A0A6J0LNG8"/>
<reference evidence="2" key="1">
    <citation type="journal article" date="2019" name="Database">
        <title>The radish genome database (RadishGD): an integrated information resource for radish genomics.</title>
        <authorList>
            <person name="Yu H.J."/>
            <person name="Baek S."/>
            <person name="Lee Y.J."/>
            <person name="Cho A."/>
            <person name="Mun J.H."/>
        </authorList>
    </citation>
    <scope>NUCLEOTIDE SEQUENCE [LARGE SCALE GENOMIC DNA]</scope>
    <source>
        <strain evidence="2">cv. WK10039</strain>
    </source>
</reference>
<dbReference type="KEGG" id="rsz:108831896"/>
<protein>
    <submittedName>
        <fullName evidence="3">Uncharacterized protein LOC108831896</fullName>
    </submittedName>
</protein>
<feature type="compositionally biased region" description="Polar residues" evidence="1">
    <location>
        <begin position="162"/>
        <end position="177"/>
    </location>
</feature>